<evidence type="ECO:0000256" key="2">
    <source>
        <dbReference type="ARBA" id="ARBA00001946"/>
    </source>
</evidence>
<reference evidence="23" key="1">
    <citation type="journal article" date="2015" name="Emerg. Infect. Dis.">
        <title>Novel Arenavirus Isolates from Namaqua Rock Mice, Namibia, Southern Africa.</title>
        <authorList>
            <person name="Witkowski P.T."/>
            <person name="Kallies R."/>
            <person name="Hoveka J."/>
            <person name="Auste B."/>
            <person name="Ithete N.L."/>
            <person name="Soltys K."/>
            <person name="Szemes T."/>
            <person name="Drosten C."/>
            <person name="Preiser W."/>
            <person name="Klempa B."/>
            <person name="Mfune J.K."/>
            <person name="Kruger D.H."/>
        </authorList>
    </citation>
    <scope>NUCLEOTIDE SEQUENCE [LARGE SCALE GENOMIC DNA]</scope>
</reference>
<evidence type="ECO:0000256" key="12">
    <source>
        <dbReference type="ARBA" id="ARBA00022801"/>
    </source>
</evidence>
<evidence type="ECO:0000256" key="9">
    <source>
        <dbReference type="ARBA" id="ARBA00022715"/>
    </source>
</evidence>
<keyword evidence="14" id="KW-0946">Virion</keyword>
<keyword evidence="6 22" id="KW-0696">RNA-directed RNA polymerase</keyword>
<dbReference type="Pfam" id="PF17296">
    <property type="entry name" value="ArenaCapSnatch"/>
    <property type="match status" value="1"/>
</dbReference>
<dbReference type="Pfam" id="PF06317">
    <property type="entry name" value="Arena_RNA_pol"/>
    <property type="match status" value="2"/>
</dbReference>
<evidence type="ECO:0000256" key="19">
    <source>
        <dbReference type="ARBA" id="ARBA00031012"/>
    </source>
</evidence>
<keyword evidence="10" id="KW-0479">Metal-binding</keyword>
<dbReference type="NCBIfam" id="TIGR04202">
    <property type="entry name" value="capSnatchArena"/>
    <property type="match status" value="1"/>
</dbReference>
<dbReference type="GO" id="GO:0039694">
    <property type="term" value="P:viral RNA genome replication"/>
    <property type="evidence" value="ECO:0007669"/>
    <property type="project" value="InterPro"/>
</dbReference>
<keyword evidence="16" id="KW-1035">Host cytoplasm</keyword>
<feature type="domain" description="RdRp catalytic" evidence="21">
    <location>
        <begin position="1071"/>
        <end position="1266"/>
    </location>
</feature>
<evidence type="ECO:0000256" key="3">
    <source>
        <dbReference type="ARBA" id="ARBA00004340"/>
    </source>
</evidence>
<dbReference type="GO" id="GO:0003968">
    <property type="term" value="F:RNA-directed RNA polymerase activity"/>
    <property type="evidence" value="ECO:0007669"/>
    <property type="project" value="UniProtKB-KW"/>
</dbReference>
<sequence length="2116" mass="242383">MEDIVRELRHLVSSYLNNDSRLSSQKLCMMTQSEPRFILMEGLKLLSLCIEVDSCEANDCEHNSENKSVEMFLFERGVLCPGLPFVTPDGFKLVGNTLIVLECFVRSNPTAFQQKYEEDNMKLSLLKSDLGAVGITLIPLIDGRTCYYNTFMPEWVCDRVKYLLFEALKFQQENYALFEESEYLRLCESLSSSSPRLSGIENLSSLIDKRASHYDKILEKCHQSINAEIQPLQVREKISNLYQSFRNKLNKGDVPKVFKRVNRTSLIDELSNLYNDIIPQTSEDVSDLTRIFPTLSPITRFCYLQQEEQLERIEVSHISSQISCLRAAFNKVKSMKVLNTRRKLLLLIDFIILSKHVEIKATHGISKVADEWLGSSFLSVNDRLVSLLATQKDMKKWLTRRLKLKSHGDKKQAMSSLDNEYSHPVNHCQNCHLVSNKSSQDVVSRCKSTSPFEKLKKWIPSGRVLKRCSDPPADILYYKVPVTSHYTIVCVLLGIRKDNSNTEGVSPVHSHKDIHDAICKSSTVIASINNCIMREVVLHSDVPTIEITGHCLILSKIWNGEMKCCYDAHERMIVKVLLVSVREVAELMILVCWCWRGSSLGRTRSQKCNGDCYSLYMREALLCSGVLHLIQCWKGYRCLCRLRSRTFPHRMQNEMRPMMPQVATLERPFRMARNERVMRTMFITSSIMGGTSWKKVTICPIITRFGAVQKCQEAGCATALDLASNKSVVINKYRNQERVLDYDINRLTAVAVCQLTEVFKKKGKYLLDPQDYEYKIQQVISDLILGKRDKDGAELIEEVSQPDDFLRDLTSQVTSVLNNYRETPSGGLRQEMSGSRGKSLKDLSLLVDADLDRRLIIGELSIHLVEDFDRSLFTEDWYKSVCDKAYGHSQVRELYYYDSPDGTCPIEKMSQAVASRTYHSGDYFSCFKSLLMQMNADALTGKYNHYRSAVTFNFNYNKLVDDTRISERESNSQALSEALSLTKCTSSALKNLCFYSQESPQSYTSIGPDTGRLKFSLSYKEQVGGNRELYIGDLRTKMFTRLIEDYFESYTNQLKGSCLNNEKEFENAVLSMKLNVSLGHLCYSMDHSKWGPMMCPFLFLMLYRNLKNPTSKDDTDSMEKDHISTLLSWHIHKIVEVPFNVVNAMMKSFLKRKLALMKDTVQTTTETLFFQEFERGNVPSHMSSILDMGQGILHNTSDFYGLITERFINFCVKCVCHGSVDSYTSSDDQISLFDLHLTEFFDKDPEEFHCLLEFHNYLSDNLNKFVSPKSVIGKFAAEFKSRFFVWGDEVPLLTKFVAAALHNVKCKEPHQLAETIDTIIDQSVANGVPVRLCNKIQERVINILEYAQCPIDPFLLFCESDVRDWVDGNRGYRMMRNIEALLPSGTEKVRKVLRVLYNKLKLGELHEEFTTAYFSQNKLDSVNSLFDMFGLEPPDEKDLNTFWLNLSAHHPIRMVLRQKIVYPSCVEPDTEKIPTIVKTLQNKLSSNFTRGAQKLLSESVNRSAFQSGIASGFIGLCKTLGSKCVRDADKAVYYIRGLIKQLMEVPFLQSVTVNRVTLWQSSCRMQSDHLKWPLSLLRPVLWDYLCISLSTALEIGPWVLGDPKNKPPMKTLRWSPCDYFPLKPHNTKILEDRIGLNHIIYSIRRLYPDLFEKHLLPYMSDLASKKMKWSPRIKFLDLCVTLDVNCEALSLISHVVKWKREEQYVVLSQELAESHERAHTPLTEERVVSTADVASNFLKQLYFESYIRPLVATSRTLGSFTWFPHKTSLPLSEGLERLGPFASFVEKVVYKGIERPMYKYDIFSGFSWVDYEIDPTVLNVNQLIMSGIDFQSIKSNQDFVDAAARLRDGCVKVFKTVRFVVRNQGDSIAQKFSLTLHFVGSLTQDGCYIPNQLHVTYSGDVDKIMIHSCWEVAKRDDEFKVGKKAVWVLSLEQISDLIENSDNLSPFLLLNVDLNSIDLSFCEDEMERIGPEWECVPLIVKEGALWEGNQRIKSFTPNLLTQDIEVFVTELLSDHRDLLIRSLSKIIADRVKLGMHLKSCDLISVLKRESPDGWLNFLNDVLSTSDTWVEFESYSLCFSKSLGGVMKHTATGTYRLKGRLCERVTLEPAQGPLEIE</sequence>
<comment type="catalytic activity">
    <reaction evidence="20">
        <text>RNA(n) + a ribonucleoside 5'-triphosphate = RNA(n+1) + diphosphate</text>
        <dbReference type="Rhea" id="RHEA:21248"/>
        <dbReference type="Rhea" id="RHEA-COMP:14527"/>
        <dbReference type="Rhea" id="RHEA-COMP:17342"/>
        <dbReference type="ChEBI" id="CHEBI:33019"/>
        <dbReference type="ChEBI" id="CHEBI:61557"/>
        <dbReference type="ChEBI" id="CHEBI:140395"/>
        <dbReference type="EC" id="2.7.7.48"/>
    </reaction>
</comment>
<gene>
    <name evidence="22" type="primary">L</name>
</gene>
<dbReference type="GO" id="GO:0044423">
    <property type="term" value="C:virion component"/>
    <property type="evidence" value="ECO:0007669"/>
    <property type="project" value="UniProtKB-KW"/>
</dbReference>
<evidence type="ECO:0000256" key="11">
    <source>
        <dbReference type="ARBA" id="ARBA00022741"/>
    </source>
</evidence>
<dbReference type="GO" id="GO:0000166">
    <property type="term" value="F:nucleotide binding"/>
    <property type="evidence" value="ECO:0007669"/>
    <property type="project" value="UniProtKB-KW"/>
</dbReference>
<comment type="cofactor">
    <cofactor evidence="2">
        <name>Mg(2+)</name>
        <dbReference type="ChEBI" id="CHEBI:18420"/>
    </cofactor>
</comment>
<evidence type="ECO:0000256" key="16">
    <source>
        <dbReference type="ARBA" id="ARBA00023200"/>
    </source>
</evidence>
<dbReference type="InterPro" id="IPR010453">
    <property type="entry name" value="RNA_pol_arenavir"/>
</dbReference>
<keyword evidence="15" id="KW-0693">Viral RNA replication</keyword>
<keyword evidence="13" id="KW-0460">Magnesium</keyword>
<evidence type="ECO:0000256" key="5">
    <source>
        <dbReference type="ARBA" id="ARBA00018602"/>
    </source>
</evidence>
<evidence type="ECO:0000256" key="18">
    <source>
        <dbReference type="ARBA" id="ARBA00030436"/>
    </source>
</evidence>
<dbReference type="Gene3D" id="1.20.1440.300">
    <property type="entry name" value="RNA-directed RNA polymerase L, helical domain"/>
    <property type="match status" value="1"/>
</dbReference>
<evidence type="ECO:0000256" key="7">
    <source>
        <dbReference type="ARBA" id="ARBA00022679"/>
    </source>
</evidence>
<proteinExistence type="predicted"/>
<evidence type="ECO:0000256" key="1">
    <source>
        <dbReference type="ARBA" id="ARBA00001936"/>
    </source>
</evidence>
<dbReference type="GO" id="GO:0075526">
    <property type="term" value="P:cap snatching"/>
    <property type="evidence" value="ECO:0007669"/>
    <property type="project" value="UniProtKB-KW"/>
</dbReference>
<comment type="cofactor">
    <cofactor evidence="1">
        <name>Mn(2+)</name>
        <dbReference type="ChEBI" id="CHEBI:29035"/>
    </cofactor>
</comment>
<dbReference type="RefSeq" id="YP_009141008.1">
    <property type="nucleotide sequence ID" value="NC_027136.1"/>
</dbReference>
<evidence type="ECO:0000313" key="23">
    <source>
        <dbReference type="Proteomes" id="UP000170172"/>
    </source>
</evidence>
<organism evidence="22 23">
    <name type="scientific">Mammarenavirus marientalense</name>
    <dbReference type="NCBI Taxonomy" id="3052318"/>
    <lineage>
        <taxon>Viruses</taxon>
        <taxon>Riboviria</taxon>
        <taxon>Orthornavirae</taxon>
        <taxon>Negarnaviricota</taxon>
        <taxon>Polyploviricotina</taxon>
        <taxon>Bunyaviricetes</taxon>
        <taxon>Hareavirales</taxon>
        <taxon>Arenaviridae</taxon>
        <taxon>Mammarenavirus</taxon>
    </lineage>
</organism>
<dbReference type="InterPro" id="IPR048006">
    <property type="entry name" value="CapSnatch_bunyavir"/>
</dbReference>
<dbReference type="GeneID" id="24404843"/>
<protein>
    <recommendedName>
        <fullName evidence="5">RNA-directed RNA polymerase L</fullName>
        <ecNumber evidence="4">2.7.7.48</ecNumber>
    </recommendedName>
    <alternativeName>
        <fullName evidence="17">Large structural protein</fullName>
    </alternativeName>
    <alternativeName>
        <fullName evidence="19">Replicase</fullName>
    </alternativeName>
    <alternativeName>
        <fullName evidence="18">Transcriptase</fullName>
    </alternativeName>
</protein>
<name>A0A0F7KLC0_9VIRU</name>
<evidence type="ECO:0000256" key="15">
    <source>
        <dbReference type="ARBA" id="ARBA00022953"/>
    </source>
</evidence>
<evidence type="ECO:0000313" key="22">
    <source>
        <dbReference type="EMBL" id="AKH39838.1"/>
    </source>
</evidence>
<evidence type="ECO:0000256" key="20">
    <source>
        <dbReference type="ARBA" id="ARBA00048744"/>
    </source>
</evidence>
<evidence type="ECO:0000256" key="10">
    <source>
        <dbReference type="ARBA" id="ARBA00022723"/>
    </source>
</evidence>
<evidence type="ECO:0000256" key="13">
    <source>
        <dbReference type="ARBA" id="ARBA00022842"/>
    </source>
</evidence>
<accession>A0A0F7KLC0</accession>
<keyword evidence="23" id="KW-1185">Reference proteome</keyword>
<evidence type="ECO:0000256" key="6">
    <source>
        <dbReference type="ARBA" id="ARBA00022484"/>
    </source>
</evidence>
<dbReference type="GO" id="GO:0043657">
    <property type="term" value="C:host cell"/>
    <property type="evidence" value="ECO:0007669"/>
    <property type="project" value="UniProtKB-SubCell"/>
</dbReference>
<keyword evidence="7" id="KW-0808">Transferase</keyword>
<dbReference type="EMBL" id="KP867641">
    <property type="protein sequence ID" value="AKH39838.1"/>
    <property type="molecule type" value="Genomic_RNA"/>
</dbReference>
<keyword evidence="12" id="KW-0378">Hydrolase</keyword>
<dbReference type="GO" id="GO:0046872">
    <property type="term" value="F:metal ion binding"/>
    <property type="evidence" value="ECO:0007669"/>
    <property type="project" value="UniProtKB-KW"/>
</dbReference>
<dbReference type="GO" id="GO:0016787">
    <property type="term" value="F:hydrolase activity"/>
    <property type="evidence" value="ECO:0007669"/>
    <property type="project" value="UniProtKB-KW"/>
</dbReference>
<dbReference type="InterPro" id="IPR007099">
    <property type="entry name" value="RNA-dir_pol_NSvirus"/>
</dbReference>
<evidence type="ECO:0000259" key="21">
    <source>
        <dbReference type="PROSITE" id="PS50525"/>
    </source>
</evidence>
<keyword evidence="8" id="KW-0548">Nucleotidyltransferase</keyword>
<comment type="subcellular location">
    <subcellularLocation>
        <location evidence="3">Host cell</location>
    </subcellularLocation>
</comment>
<dbReference type="Gene3D" id="3.30.70.2640">
    <property type="entry name" value="Arenavirus RNA polymerase"/>
    <property type="match status" value="1"/>
</dbReference>
<evidence type="ECO:0000256" key="17">
    <source>
        <dbReference type="ARBA" id="ARBA00030285"/>
    </source>
</evidence>
<evidence type="ECO:0000256" key="4">
    <source>
        <dbReference type="ARBA" id="ARBA00012494"/>
    </source>
</evidence>
<evidence type="ECO:0000256" key="8">
    <source>
        <dbReference type="ARBA" id="ARBA00022695"/>
    </source>
</evidence>
<dbReference type="Proteomes" id="UP000170172">
    <property type="component" value="Genome"/>
</dbReference>
<evidence type="ECO:0000256" key="14">
    <source>
        <dbReference type="ARBA" id="ARBA00022844"/>
    </source>
</evidence>
<dbReference type="EC" id="2.7.7.48" evidence="4"/>
<dbReference type="PROSITE" id="PS50525">
    <property type="entry name" value="RDRP_SSRNA_NEG_SEG"/>
    <property type="match status" value="1"/>
</dbReference>
<keyword evidence="11" id="KW-0547">Nucleotide-binding</keyword>
<keyword evidence="9" id="KW-1157">Cap snatching</keyword>
<dbReference type="KEGG" id="vg:24404843"/>
<dbReference type="InterPro" id="IPR026382">
    <property type="entry name" value="CapSnatch_arenavir"/>
</dbReference>